<keyword evidence="5 7" id="KW-0479">Metal-binding</keyword>
<dbReference type="InterPro" id="IPR001486">
    <property type="entry name" value="Hemoglobin_trunc"/>
</dbReference>
<proteinExistence type="inferred from homology"/>
<dbReference type="SUPFAM" id="SSF46458">
    <property type="entry name" value="Globin-like"/>
    <property type="match status" value="1"/>
</dbReference>
<keyword evidence="6 7" id="KW-0408">Iron</keyword>
<protein>
    <recommendedName>
        <fullName evidence="7">Group 1 truncated hemoglobin</fullName>
    </recommendedName>
</protein>
<evidence type="ECO:0000313" key="10">
    <source>
        <dbReference type="EMBL" id="KGP64258.1"/>
    </source>
</evidence>
<organism evidence="10 11">
    <name type="scientific">Legionella norrlandica</name>
    <dbReference type="NCBI Taxonomy" id="1498499"/>
    <lineage>
        <taxon>Bacteria</taxon>
        <taxon>Pseudomonadati</taxon>
        <taxon>Pseudomonadota</taxon>
        <taxon>Gammaproteobacteria</taxon>
        <taxon>Legionellales</taxon>
        <taxon>Legionellaceae</taxon>
        <taxon>Legionella</taxon>
    </lineage>
</organism>
<dbReference type="RefSeq" id="WP_035886970.1">
    <property type="nucleotide sequence ID" value="NZ_JNCF01000003.1"/>
</dbReference>
<dbReference type="AlphaFoldDB" id="A0A0A2TA01"/>
<dbReference type="GO" id="GO:0019825">
    <property type="term" value="F:oxygen binding"/>
    <property type="evidence" value="ECO:0007669"/>
    <property type="project" value="InterPro"/>
</dbReference>
<keyword evidence="11" id="KW-1185">Reference proteome</keyword>
<dbReference type="PROSITE" id="PS01213">
    <property type="entry name" value="GLOBIN_FAM_2"/>
    <property type="match status" value="1"/>
</dbReference>
<dbReference type="STRING" id="1498499.EP47_04200"/>
<keyword evidence="2 7" id="KW-0813">Transport</keyword>
<dbReference type="Proteomes" id="UP000054422">
    <property type="component" value="Unassembled WGS sequence"/>
</dbReference>
<dbReference type="GO" id="GO:0046872">
    <property type="term" value="F:metal ion binding"/>
    <property type="evidence" value="ECO:0007669"/>
    <property type="project" value="UniProtKB-UniRule"/>
</dbReference>
<evidence type="ECO:0000256" key="3">
    <source>
        <dbReference type="ARBA" id="ARBA00022617"/>
    </source>
</evidence>
<dbReference type="EMBL" id="JNCF01000003">
    <property type="protein sequence ID" value="KGP64258.1"/>
    <property type="molecule type" value="Genomic_DNA"/>
</dbReference>
<comment type="similarity">
    <text evidence="1 7">Belongs to the truncated hemoglobin family. Group I subfamily.</text>
</comment>
<name>A0A0A2TA01_9GAMM</name>
<dbReference type="PIRSF" id="PIRSF002030">
    <property type="entry name" value="Globin_Protozoa/Cyanobacteria"/>
    <property type="match status" value="1"/>
</dbReference>
<accession>A0A0A2TA01</accession>
<dbReference type="InterPro" id="IPR012292">
    <property type="entry name" value="Globin/Proto"/>
</dbReference>
<dbReference type="InterPro" id="IPR019795">
    <property type="entry name" value="Globin_bac-like_CS"/>
</dbReference>
<dbReference type="Gene3D" id="1.10.490.10">
    <property type="entry name" value="Globins"/>
    <property type="match status" value="1"/>
</dbReference>
<dbReference type="OrthoDB" id="9795814at2"/>
<comment type="caution">
    <text evidence="10">The sequence shown here is derived from an EMBL/GenBank/DDBJ whole genome shotgun (WGS) entry which is preliminary data.</text>
</comment>
<gene>
    <name evidence="10" type="ORF">EP47_04200</name>
</gene>
<keyword evidence="3 7" id="KW-0349">Heme</keyword>
<dbReference type="InterPro" id="IPR016339">
    <property type="entry name" value="Hemoglobin_trunc_I"/>
</dbReference>
<evidence type="ECO:0000256" key="9">
    <source>
        <dbReference type="PIRSR" id="PIRSR601486-1"/>
    </source>
</evidence>
<evidence type="ECO:0000313" key="11">
    <source>
        <dbReference type="Proteomes" id="UP000054422"/>
    </source>
</evidence>
<dbReference type="GO" id="GO:0005344">
    <property type="term" value="F:oxygen carrier activity"/>
    <property type="evidence" value="ECO:0007669"/>
    <property type="project" value="UniProtKB-UniRule"/>
</dbReference>
<dbReference type="GO" id="GO:0020037">
    <property type="term" value="F:heme binding"/>
    <property type="evidence" value="ECO:0007669"/>
    <property type="project" value="InterPro"/>
</dbReference>
<dbReference type="InterPro" id="IPR009050">
    <property type="entry name" value="Globin-like_sf"/>
</dbReference>
<reference evidence="10 11" key="1">
    <citation type="submission" date="2014-05" db="EMBL/GenBank/DDBJ databases">
        <authorList>
            <person name="Rizzardi K."/>
            <person name="Winiecka-Krusnell J."/>
            <person name="Ramliden M."/>
            <person name="Alm E."/>
            <person name="Andersson S."/>
            <person name="Byfors S."/>
        </authorList>
    </citation>
    <scope>NUCLEOTIDE SEQUENCE [LARGE SCALE GENOMIC DNA]</scope>
    <source>
        <strain evidence="10 11">LEGN</strain>
    </source>
</reference>
<evidence type="ECO:0000256" key="1">
    <source>
        <dbReference type="ARBA" id="ARBA00009660"/>
    </source>
</evidence>
<evidence type="ECO:0000256" key="6">
    <source>
        <dbReference type="ARBA" id="ARBA00023004"/>
    </source>
</evidence>
<dbReference type="CDD" id="cd00454">
    <property type="entry name" value="TrHb1_N"/>
    <property type="match status" value="1"/>
</dbReference>
<evidence type="ECO:0000256" key="2">
    <source>
        <dbReference type="ARBA" id="ARBA00022448"/>
    </source>
</evidence>
<evidence type="ECO:0000256" key="7">
    <source>
        <dbReference type="PIRNR" id="PIRNR002030"/>
    </source>
</evidence>
<dbReference type="Pfam" id="PF01152">
    <property type="entry name" value="Bac_globin"/>
    <property type="match status" value="1"/>
</dbReference>
<comment type="cofactor">
    <cofactor evidence="8">
        <name>heme</name>
        <dbReference type="ChEBI" id="CHEBI:30413"/>
    </cofactor>
    <text evidence="8">Binds 1 heme group per subunit.</text>
</comment>
<keyword evidence="4 7" id="KW-0561">Oxygen transport</keyword>
<evidence type="ECO:0000256" key="8">
    <source>
        <dbReference type="PIRSR" id="PIRSR002030-1"/>
    </source>
</evidence>
<sequence>MSKSLFDRLGGPHAVNTAVDIFYRKMLMDDRVNYFFDDVDMEKQILKQKGFLTMVFGGPNHYTGKNMREGHQHLLERGLNDSHVDIVIEHLGTTLKELGASDEDIQEVAAIANSVRDDVLGRSS</sequence>
<evidence type="ECO:0000256" key="5">
    <source>
        <dbReference type="ARBA" id="ARBA00022723"/>
    </source>
</evidence>
<feature type="binding site" description="proximal binding residue" evidence="8">
    <location>
        <position position="71"/>
    </location>
    <ligand>
        <name>heme</name>
        <dbReference type="ChEBI" id="CHEBI:30413"/>
    </ligand>
    <ligandPart>
        <name>Fe</name>
        <dbReference type="ChEBI" id="CHEBI:18248"/>
    </ligandPart>
</feature>
<evidence type="ECO:0000256" key="4">
    <source>
        <dbReference type="ARBA" id="ARBA00022621"/>
    </source>
</evidence>
<feature type="binding site" description="distal binding residue" evidence="9">
    <location>
        <position position="71"/>
    </location>
    <ligand>
        <name>heme</name>
        <dbReference type="ChEBI" id="CHEBI:30413"/>
    </ligand>
    <ligandPart>
        <name>Fe</name>
        <dbReference type="ChEBI" id="CHEBI:18248"/>
    </ligandPart>
</feature>